<evidence type="ECO:0000256" key="1">
    <source>
        <dbReference type="SAM" id="MobiDB-lite"/>
    </source>
</evidence>
<feature type="region of interest" description="Disordered" evidence="1">
    <location>
        <begin position="1"/>
        <end position="20"/>
    </location>
</feature>
<organism evidence="2 3">
    <name type="scientific">Pseudodesulfovibrio nedwellii</name>
    <dbReference type="NCBI Taxonomy" id="2973072"/>
    <lineage>
        <taxon>Bacteria</taxon>
        <taxon>Pseudomonadati</taxon>
        <taxon>Thermodesulfobacteriota</taxon>
        <taxon>Desulfovibrionia</taxon>
        <taxon>Desulfovibrionales</taxon>
        <taxon>Desulfovibrionaceae</taxon>
    </lineage>
</organism>
<feature type="compositionally biased region" description="Basic and acidic residues" evidence="1">
    <location>
        <begin position="9"/>
        <end position="20"/>
    </location>
</feature>
<name>A0ABM8B0C2_9BACT</name>
<dbReference type="EMBL" id="AP026709">
    <property type="protein sequence ID" value="BDQ37229.1"/>
    <property type="molecule type" value="Genomic_DNA"/>
</dbReference>
<keyword evidence="3" id="KW-1185">Reference proteome</keyword>
<reference evidence="2 3" key="1">
    <citation type="submission" date="2022-08" db="EMBL/GenBank/DDBJ databases">
        <title>Genome Sequence of the sulphate-reducing bacterium, Pseudodesulfovibrio sp. SYK.</title>
        <authorList>
            <person name="Kondo R."/>
            <person name="Kataoka T."/>
        </authorList>
    </citation>
    <scope>NUCLEOTIDE SEQUENCE [LARGE SCALE GENOMIC DNA]</scope>
    <source>
        <strain evidence="2 3">SYK</strain>
    </source>
</reference>
<evidence type="ECO:0000313" key="2">
    <source>
        <dbReference type="EMBL" id="BDQ37229.1"/>
    </source>
</evidence>
<dbReference type="Proteomes" id="UP001317742">
    <property type="component" value="Chromosome"/>
</dbReference>
<protein>
    <submittedName>
        <fullName evidence="2">Uncharacterized protein</fullName>
    </submittedName>
</protein>
<gene>
    <name evidence="2" type="ORF">SYK_15890</name>
</gene>
<accession>A0ABM8B0C2</accession>
<proteinExistence type="predicted"/>
<evidence type="ECO:0000313" key="3">
    <source>
        <dbReference type="Proteomes" id="UP001317742"/>
    </source>
</evidence>
<sequence length="60" mass="6874">MNPGGMENPKTKKIDDEKDAECKKNEVENRRIIFNPQIDCLQLTTTYINEGKHLSTPNVI</sequence>